<dbReference type="EMBL" id="MNAN01000037">
    <property type="protein sequence ID" value="OHU93394.1"/>
    <property type="molecule type" value="Genomic_DNA"/>
</dbReference>
<dbReference type="Proteomes" id="UP000180253">
    <property type="component" value="Unassembled WGS sequence"/>
</dbReference>
<evidence type="ECO:0000313" key="5">
    <source>
        <dbReference type="Proteomes" id="UP000180253"/>
    </source>
</evidence>
<feature type="domain" description="Solute-binding protein family 3/N-terminal" evidence="3">
    <location>
        <begin position="23"/>
        <end position="249"/>
    </location>
</feature>
<dbReference type="SUPFAM" id="SSF53850">
    <property type="entry name" value="Periplasmic binding protein-like II"/>
    <property type="match status" value="1"/>
</dbReference>
<accession>A0A1S1N1R5</accession>
<evidence type="ECO:0000256" key="2">
    <source>
        <dbReference type="ARBA" id="ARBA00022729"/>
    </source>
</evidence>
<sequence length="259" mass="30072">MYYRLFYVLLIFYTHHSHSCERTFKVGVGTSWPPYVMYDAERYFGLDIDATTHIFTKAGLCISFVKLPSSARGITELEKGFIDILPSASYNDQRAKIAYFSAEYRRERMRLFTLSTMVEVESLGELFNQGYLFTANPGAYYGEELASILRIEQFKENYFEVASLSQRMELVRRGRVDFLIEDEASGIYYKNRLGYDTLRLHPYVIHDNGIHFMLNKDAFDIEQVARINRAISLASEQLKAIELKYQADLSESLSQPSHF</sequence>
<evidence type="ECO:0000256" key="1">
    <source>
        <dbReference type="ARBA" id="ARBA00010333"/>
    </source>
</evidence>
<dbReference type="PANTHER" id="PTHR35936">
    <property type="entry name" value="MEMBRANE-BOUND LYTIC MUREIN TRANSGLYCOSYLASE F"/>
    <property type="match status" value="1"/>
</dbReference>
<dbReference type="InterPro" id="IPR001638">
    <property type="entry name" value="Solute-binding_3/MltF_N"/>
</dbReference>
<organism evidence="4 5">
    <name type="scientific">Pseudoalteromonas byunsanensis</name>
    <dbReference type="NCBI Taxonomy" id="327939"/>
    <lineage>
        <taxon>Bacteria</taxon>
        <taxon>Pseudomonadati</taxon>
        <taxon>Pseudomonadota</taxon>
        <taxon>Gammaproteobacteria</taxon>
        <taxon>Alteromonadales</taxon>
        <taxon>Pseudoalteromonadaceae</taxon>
        <taxon>Pseudoalteromonas</taxon>
    </lineage>
</organism>
<dbReference type="SMART" id="SM00062">
    <property type="entry name" value="PBPb"/>
    <property type="match status" value="1"/>
</dbReference>
<evidence type="ECO:0000313" key="4">
    <source>
        <dbReference type="EMBL" id="OHU93394.1"/>
    </source>
</evidence>
<keyword evidence="2" id="KW-0732">Signal</keyword>
<proteinExistence type="inferred from homology"/>
<name>A0A1S1N1R5_9GAMM</name>
<dbReference type="Gene3D" id="3.40.190.10">
    <property type="entry name" value="Periplasmic binding protein-like II"/>
    <property type="match status" value="2"/>
</dbReference>
<reference evidence="4 5" key="1">
    <citation type="submission" date="2016-10" db="EMBL/GenBank/DDBJ databases">
        <title>Pseudoalteromonas amylolytica sp. nov., isolated from the surface seawater.</title>
        <authorList>
            <person name="Wu Y.-H."/>
            <person name="Cheng H."/>
            <person name="Jin X.-B."/>
            <person name="Wang C.-S."/>
            <person name="Xu X.-W."/>
        </authorList>
    </citation>
    <scope>NUCLEOTIDE SEQUENCE [LARGE SCALE GENOMIC DNA]</scope>
    <source>
        <strain evidence="4 5">JCM 12483</strain>
    </source>
</reference>
<keyword evidence="5" id="KW-1185">Reference proteome</keyword>
<dbReference type="STRING" id="327939.BIW53_18705"/>
<dbReference type="Pfam" id="PF00497">
    <property type="entry name" value="SBP_bac_3"/>
    <property type="match status" value="1"/>
</dbReference>
<protein>
    <submittedName>
        <fullName evidence="4">Amino acid ABC transporter substrate-binding protein</fullName>
    </submittedName>
</protein>
<comment type="caution">
    <text evidence="4">The sequence shown here is derived from an EMBL/GenBank/DDBJ whole genome shotgun (WGS) entry which is preliminary data.</text>
</comment>
<evidence type="ECO:0000259" key="3">
    <source>
        <dbReference type="SMART" id="SM00062"/>
    </source>
</evidence>
<dbReference type="PANTHER" id="PTHR35936:SF19">
    <property type="entry name" value="AMINO-ACID-BINDING PROTEIN YXEM-RELATED"/>
    <property type="match status" value="1"/>
</dbReference>
<gene>
    <name evidence="4" type="ORF">BIW53_18705</name>
</gene>
<comment type="similarity">
    <text evidence="1">Belongs to the bacterial solute-binding protein 3 family.</text>
</comment>
<dbReference type="AlphaFoldDB" id="A0A1S1N1R5"/>